<protein>
    <submittedName>
        <fullName evidence="3">N-acetylglucosaminyldiphosphoundecaprenol N-acetyl-beta-D-mannosaminyltransferase</fullName>
    </submittedName>
</protein>
<dbReference type="GO" id="GO:0016758">
    <property type="term" value="F:hexosyltransferase activity"/>
    <property type="evidence" value="ECO:0007669"/>
    <property type="project" value="TreeGrafter"/>
</dbReference>
<keyword evidence="1" id="KW-0328">Glycosyltransferase</keyword>
<dbReference type="InterPro" id="IPR004629">
    <property type="entry name" value="WecG_TagA_CpsF"/>
</dbReference>
<dbReference type="EMBL" id="VFNV01000001">
    <property type="protein sequence ID" value="TQK75742.1"/>
    <property type="molecule type" value="Genomic_DNA"/>
</dbReference>
<evidence type="ECO:0000256" key="1">
    <source>
        <dbReference type="ARBA" id="ARBA00022676"/>
    </source>
</evidence>
<keyword evidence="4" id="KW-1185">Reference proteome</keyword>
<reference evidence="3 4" key="1">
    <citation type="submission" date="2019-06" db="EMBL/GenBank/DDBJ databases">
        <title>Sequencing the genomes of 1000 actinobacteria strains.</title>
        <authorList>
            <person name="Klenk H.-P."/>
        </authorList>
    </citation>
    <scope>NUCLEOTIDE SEQUENCE [LARGE SCALE GENOMIC DNA]</scope>
    <source>
        <strain evidence="3 4">DSM 10596</strain>
    </source>
</reference>
<sequence>MVDTADGGQRPQGTKQSNICNTNFSWICNEMRTMNEVSLGPVWLQGCSLEEATEWLIGQATPSKCGVSVRLMNAYCVYLANREPSYARILNSKNGVNFPDGKPVALYLRLFQPRAQQVRGPSLFKLALDRGRTSHIRHFFLGTTSETLEKLVDSVEKIYPGVAIAGTFAPPFGELDDKFLLKCTECTNWEDVDVLWVGIGTPKQDYLSTVLADRLGIPVVGIGAAFDFVARTVPEAPQFFSVLGLEWLYRLASEPRRLWKRYVFGNFGFISIAVKSMVAQAFRNRRRGRLHTEK</sequence>
<organism evidence="3 4">
    <name type="scientific">Rarobacter incanus</name>
    <dbReference type="NCBI Taxonomy" id="153494"/>
    <lineage>
        <taxon>Bacteria</taxon>
        <taxon>Bacillati</taxon>
        <taxon>Actinomycetota</taxon>
        <taxon>Actinomycetes</taxon>
        <taxon>Micrococcales</taxon>
        <taxon>Rarobacteraceae</taxon>
        <taxon>Rarobacter</taxon>
    </lineage>
</organism>
<evidence type="ECO:0000256" key="2">
    <source>
        <dbReference type="ARBA" id="ARBA00022679"/>
    </source>
</evidence>
<evidence type="ECO:0000313" key="4">
    <source>
        <dbReference type="Proteomes" id="UP000316181"/>
    </source>
</evidence>
<evidence type="ECO:0000313" key="3">
    <source>
        <dbReference type="EMBL" id="TQK75742.1"/>
    </source>
</evidence>
<name>A0A542SM90_9MICO</name>
<dbReference type="OrthoDB" id="9771846at2"/>
<dbReference type="NCBIfam" id="TIGR00696">
    <property type="entry name" value="wecG_tagA_cpsF"/>
    <property type="match status" value="1"/>
</dbReference>
<dbReference type="PANTHER" id="PTHR34136:SF1">
    <property type="entry name" value="UDP-N-ACETYL-D-MANNOSAMINURONIC ACID TRANSFERASE"/>
    <property type="match status" value="1"/>
</dbReference>
<dbReference type="AlphaFoldDB" id="A0A542SM90"/>
<dbReference type="Pfam" id="PF03808">
    <property type="entry name" value="Glyco_tran_WecG"/>
    <property type="match status" value="1"/>
</dbReference>
<accession>A0A542SM90</accession>
<dbReference type="PANTHER" id="PTHR34136">
    <property type="match status" value="1"/>
</dbReference>
<proteinExistence type="predicted"/>
<dbReference type="CDD" id="cd06533">
    <property type="entry name" value="Glyco_transf_WecG_TagA"/>
    <property type="match status" value="1"/>
</dbReference>
<gene>
    <name evidence="3" type="ORF">FB389_0376</name>
</gene>
<keyword evidence="2 3" id="KW-0808">Transferase</keyword>
<dbReference type="Proteomes" id="UP000316181">
    <property type="component" value="Unassembled WGS sequence"/>
</dbReference>
<comment type="caution">
    <text evidence="3">The sequence shown here is derived from an EMBL/GenBank/DDBJ whole genome shotgun (WGS) entry which is preliminary data.</text>
</comment>